<organism evidence="1 2">
    <name type="scientific">Catopsilia pomona nucleopolyhedrovirus</name>
    <dbReference type="NCBI Taxonomy" id="1850906"/>
    <lineage>
        <taxon>Viruses</taxon>
        <taxon>Viruses incertae sedis</taxon>
        <taxon>Naldaviricetes</taxon>
        <taxon>Lefavirales</taxon>
        <taxon>Baculoviridae</taxon>
        <taxon>Alphabaculovirus</taxon>
        <taxon>Alphabaculovirus capomonae</taxon>
    </lineage>
</organism>
<dbReference type="OrthoDB" id="20987at10239"/>
<name>A0A172WZD2_9ABAC</name>
<keyword evidence="2" id="KW-1185">Reference proteome</keyword>
<dbReference type="EMBL" id="KU565883">
    <property type="protein sequence ID" value="ANF29717.1"/>
    <property type="molecule type" value="Genomic_DNA"/>
</dbReference>
<protein>
    <submittedName>
        <fullName evidence="1">ORF-69</fullName>
    </submittedName>
</protein>
<accession>A0A172WZD2</accession>
<dbReference type="Pfam" id="PF10909">
    <property type="entry name" value="DUF2682"/>
    <property type="match status" value="1"/>
</dbReference>
<dbReference type="KEGG" id="vg:27924293"/>
<sequence>MSSTNAVVQIVNLQNSVLDLMGNVNEFLINGDNAPAYSVESLTRTNDKFKHFNVLDEMLTKKLIEIDRVAFNASSHNLEIIRKTIMRCINQCINLITIKHYNDI</sequence>
<proteinExistence type="predicted"/>
<dbReference type="GO" id="GO:0051087">
    <property type="term" value="F:protein-folding chaperone binding"/>
    <property type="evidence" value="ECO:0007669"/>
    <property type="project" value="InterPro"/>
</dbReference>
<dbReference type="GeneID" id="27924293"/>
<dbReference type="SUPFAM" id="SSF63491">
    <property type="entry name" value="BAG domain"/>
    <property type="match status" value="1"/>
</dbReference>
<dbReference type="InterPro" id="IPR024322">
    <property type="entry name" value="DUF2682"/>
</dbReference>
<reference evidence="1 2" key="1">
    <citation type="journal article" date="2016" name="PLoS ONE">
        <title>Genome Sequencing and Analysis of Catopsilia pomona nucleopolyhedrovirus: A Distinct Species in Group I Alphabaculovirus.</title>
        <authorList>
            <person name="Wang J."/>
            <person name="Zhu Z."/>
            <person name="Zhang L."/>
            <person name="Hou D."/>
            <person name="Wang M."/>
            <person name="Arif B."/>
            <person name="Kou Z."/>
            <person name="Wang H."/>
            <person name="Deng F."/>
            <person name="Hu Z."/>
        </authorList>
    </citation>
    <scope>NUCLEOTIDE SEQUENCE [LARGE SCALE GENOMIC DNA]</scope>
    <source>
        <strain evidence="1">416</strain>
    </source>
</reference>
<dbReference type="Gene3D" id="1.20.58.120">
    <property type="entry name" value="BAG domain"/>
    <property type="match status" value="1"/>
</dbReference>
<gene>
    <name evidence="1" type="ORF">CapoNPV_069</name>
</gene>
<dbReference type="InterPro" id="IPR036533">
    <property type="entry name" value="BAG_dom_sf"/>
</dbReference>
<evidence type="ECO:0000313" key="1">
    <source>
        <dbReference type="EMBL" id="ANF29717.1"/>
    </source>
</evidence>
<dbReference type="Proteomes" id="UP000203996">
    <property type="component" value="Segment"/>
</dbReference>
<dbReference type="RefSeq" id="YP_009255326.1">
    <property type="nucleotide sequence ID" value="NC_030240.1"/>
</dbReference>
<evidence type="ECO:0000313" key="2">
    <source>
        <dbReference type="Proteomes" id="UP000203996"/>
    </source>
</evidence>